<reference evidence="3 4" key="1">
    <citation type="submission" date="2024-08" db="EMBL/GenBank/DDBJ databases">
        <title>Pantoea ronii - a newly identified human opportunistic pathogen.</title>
        <authorList>
            <person name="Keidar-Friedman D."/>
            <person name="Sorek N."/>
            <person name="Leshin-Carmel D."/>
            <person name="Tsur A."/>
            <person name="Amsalem M."/>
            <person name="Tolkach D."/>
            <person name="Brosh-Nissimov T."/>
        </authorList>
    </citation>
    <scope>NUCLEOTIDE SEQUENCE [LARGE SCALE GENOMIC DNA]</scope>
    <source>
        <strain evidence="3 4">AA23256</strain>
    </source>
</reference>
<keyword evidence="4" id="KW-1185">Reference proteome</keyword>
<name>A0ABW7PVW5_9GAMM</name>
<proteinExistence type="inferred from homology"/>
<dbReference type="InterPro" id="IPR000468">
    <property type="entry name" value="Barstar"/>
</dbReference>
<evidence type="ECO:0000313" key="4">
    <source>
        <dbReference type="Proteomes" id="UP001611251"/>
    </source>
</evidence>
<evidence type="ECO:0000313" key="3">
    <source>
        <dbReference type="EMBL" id="MFH8134460.1"/>
    </source>
</evidence>
<dbReference type="SUPFAM" id="SSF52038">
    <property type="entry name" value="Barstar-related"/>
    <property type="match status" value="1"/>
</dbReference>
<organism evidence="3 4">
    <name type="scientific">Pantoea osteomyelitidis</name>
    <dbReference type="NCBI Taxonomy" id="3230026"/>
    <lineage>
        <taxon>Bacteria</taxon>
        <taxon>Pseudomonadati</taxon>
        <taxon>Pseudomonadota</taxon>
        <taxon>Gammaproteobacteria</taxon>
        <taxon>Enterobacterales</taxon>
        <taxon>Erwiniaceae</taxon>
        <taxon>Pantoea</taxon>
    </lineage>
</organism>
<dbReference type="Proteomes" id="UP001611251">
    <property type="component" value="Unassembled WGS sequence"/>
</dbReference>
<dbReference type="InterPro" id="IPR035905">
    <property type="entry name" value="Barstar-like_sf"/>
</dbReference>
<dbReference type="Pfam" id="PF01337">
    <property type="entry name" value="Barstar"/>
    <property type="match status" value="1"/>
</dbReference>
<evidence type="ECO:0000256" key="1">
    <source>
        <dbReference type="ARBA" id="ARBA00006845"/>
    </source>
</evidence>
<evidence type="ECO:0000259" key="2">
    <source>
        <dbReference type="Pfam" id="PF01337"/>
    </source>
</evidence>
<protein>
    <submittedName>
        <fullName evidence="3">Barstar family protein</fullName>
    </submittedName>
</protein>
<dbReference type="Gene3D" id="3.30.370.10">
    <property type="entry name" value="Barstar-like"/>
    <property type="match status" value="1"/>
</dbReference>
<comment type="caution">
    <text evidence="3">The sequence shown here is derived from an EMBL/GenBank/DDBJ whole genome shotgun (WGS) entry which is preliminary data.</text>
</comment>
<sequence>MLIITLDFRQLEDRQDLYRQLIRQSNGPFTFGNNLDALWDWLTGGMTLPAHIRLRHLAEHADPTQFYEVITLMQEAVASLDGELQVTLD</sequence>
<accession>A0ABW7PVW5</accession>
<feature type="domain" description="Barstar (barnase inhibitor)" evidence="2">
    <location>
        <begin position="2"/>
        <end position="81"/>
    </location>
</feature>
<dbReference type="RefSeq" id="WP_397214276.1">
    <property type="nucleotide sequence ID" value="NZ_JBGFSN010000004.1"/>
</dbReference>
<comment type="similarity">
    <text evidence="1">Belongs to the barstar family.</text>
</comment>
<dbReference type="EMBL" id="JBGFSN010000004">
    <property type="protein sequence ID" value="MFH8134460.1"/>
    <property type="molecule type" value="Genomic_DNA"/>
</dbReference>
<gene>
    <name evidence="3" type="ORF">ABU178_09805</name>
</gene>